<reference evidence="2" key="1">
    <citation type="journal article" date="2011" name="Science">
        <title>The plant cell wall-decomposing machinery underlies the functional diversity of forest fungi.</title>
        <authorList>
            <person name="Eastwood D.C."/>
            <person name="Floudas D."/>
            <person name="Binder M."/>
            <person name="Majcherczyk A."/>
            <person name="Schneider P."/>
            <person name="Aerts A."/>
            <person name="Asiegbu F.O."/>
            <person name="Baker S.E."/>
            <person name="Barry K."/>
            <person name="Bendiksby M."/>
            <person name="Blumentritt M."/>
            <person name="Coutinho P.M."/>
            <person name="Cullen D."/>
            <person name="de Vries R.P."/>
            <person name="Gathman A."/>
            <person name="Goodell B."/>
            <person name="Henrissat B."/>
            <person name="Ihrmark K."/>
            <person name="Kauserud H."/>
            <person name="Kohler A."/>
            <person name="LaButti K."/>
            <person name="Lapidus A."/>
            <person name="Lavin J.L."/>
            <person name="Lee Y.-H."/>
            <person name="Lindquist E."/>
            <person name="Lilly W."/>
            <person name="Lucas S."/>
            <person name="Morin E."/>
            <person name="Murat C."/>
            <person name="Oguiza J.A."/>
            <person name="Park J."/>
            <person name="Pisabarro A.G."/>
            <person name="Riley R."/>
            <person name="Rosling A."/>
            <person name="Salamov A."/>
            <person name="Schmidt O."/>
            <person name="Schmutz J."/>
            <person name="Skrede I."/>
            <person name="Stenlid J."/>
            <person name="Wiebenga A."/>
            <person name="Xie X."/>
            <person name="Kuees U."/>
            <person name="Hibbett D.S."/>
            <person name="Hoffmeister D."/>
            <person name="Hoegberg N."/>
            <person name="Martin F."/>
            <person name="Grigoriev I.V."/>
            <person name="Watkinson S.C."/>
        </authorList>
    </citation>
    <scope>NUCLEOTIDE SEQUENCE [LARGE SCALE GENOMIC DNA]</scope>
    <source>
        <strain evidence="2">strain S7.3</strain>
    </source>
</reference>
<protein>
    <submittedName>
        <fullName evidence="1">Uncharacterized protein</fullName>
    </submittedName>
</protein>
<accession>F8PGJ6</accession>
<evidence type="ECO:0000313" key="1">
    <source>
        <dbReference type="EMBL" id="EGO05429.1"/>
    </source>
</evidence>
<dbReference type="AlphaFoldDB" id="F8PGJ6"/>
<name>F8PGJ6_SERL3</name>
<dbReference type="eggNOG" id="KOG1282">
    <property type="taxonomic scope" value="Eukaryota"/>
</dbReference>
<proteinExistence type="predicted"/>
<dbReference type="InParanoid" id="F8PGJ6"/>
<evidence type="ECO:0000313" key="2">
    <source>
        <dbReference type="Proteomes" id="UP000008063"/>
    </source>
</evidence>
<dbReference type="Proteomes" id="UP000008063">
    <property type="component" value="Unassembled WGS sequence"/>
</dbReference>
<gene>
    <name evidence="1" type="ORF">SERLA73DRAFT_129382</name>
</gene>
<dbReference type="HOGENOM" id="CLU_3015599_0_0_1"/>
<dbReference type="EMBL" id="GL945474">
    <property type="protein sequence ID" value="EGO05429.1"/>
    <property type="molecule type" value="Genomic_DNA"/>
</dbReference>
<organism evidence="2">
    <name type="scientific">Serpula lacrymans var. lacrymans (strain S7.3)</name>
    <name type="common">Dry rot fungus</name>
    <dbReference type="NCBI Taxonomy" id="936435"/>
    <lineage>
        <taxon>Eukaryota</taxon>
        <taxon>Fungi</taxon>
        <taxon>Dikarya</taxon>
        <taxon>Basidiomycota</taxon>
        <taxon>Agaricomycotina</taxon>
        <taxon>Agaricomycetes</taxon>
        <taxon>Agaricomycetidae</taxon>
        <taxon>Boletales</taxon>
        <taxon>Coniophorineae</taxon>
        <taxon>Serpulaceae</taxon>
        <taxon>Serpula</taxon>
    </lineage>
</organism>
<keyword evidence="2" id="KW-1185">Reference proteome</keyword>
<sequence length="56" mass="6210">MGKEKFVSNLDNIYRKEFLAVPSTLWSTSNGAIVGEVRSAGRDGSQSRKCHSCDYL</sequence>